<proteinExistence type="inferred from homology"/>
<dbReference type="InterPro" id="IPR023393">
    <property type="entry name" value="START-like_dom_sf"/>
</dbReference>
<evidence type="ECO:0000259" key="2">
    <source>
        <dbReference type="SMART" id="SM01037"/>
    </source>
</evidence>
<reference evidence="3" key="1">
    <citation type="submission" date="2019-12" db="EMBL/GenBank/DDBJ databases">
        <title>Genome sequencing and annotation of Brassica cretica.</title>
        <authorList>
            <person name="Studholme D.J."/>
            <person name="Sarris P."/>
        </authorList>
    </citation>
    <scope>NUCLEOTIDE SEQUENCE</scope>
    <source>
        <strain evidence="3">PFS-109/04</strain>
        <tissue evidence="3">Leaf</tissue>
    </source>
</reference>
<dbReference type="PANTHER" id="PTHR31338:SF33">
    <property type="entry name" value="GENOME ASSEMBLY, CHROMOSOME: A08"/>
    <property type="match status" value="1"/>
</dbReference>
<dbReference type="SUPFAM" id="SSF55961">
    <property type="entry name" value="Bet v1-like"/>
    <property type="match status" value="1"/>
</dbReference>
<accession>A0A8S9NU28</accession>
<feature type="domain" description="Bet v I/Major latex protein" evidence="2">
    <location>
        <begin position="2"/>
        <end position="141"/>
    </location>
</feature>
<name>A0A8S9NU28_BRACR</name>
<dbReference type="Gene3D" id="3.30.530.20">
    <property type="match status" value="1"/>
</dbReference>
<sequence>MATSGTYVTEVPLKGTVEKHYKKWRSENHAFPEAIGHHIQNVIIHDGEWDSHGAIKTWNYTCDGKPEVFKERREIDDEKKTVTFRGLEGHVMEQLKVPGSISAASLSFPIPSQSLARHEVPLSLLLALYSLSQSSGMLNVEACSPLPTAVLLPPNARLIHVE</sequence>
<protein>
    <recommendedName>
        <fullName evidence="2">Bet v I/Major latex protein domain-containing protein</fullName>
    </recommendedName>
</protein>
<organism evidence="3 4">
    <name type="scientific">Brassica cretica</name>
    <name type="common">Mustard</name>
    <dbReference type="NCBI Taxonomy" id="69181"/>
    <lineage>
        <taxon>Eukaryota</taxon>
        <taxon>Viridiplantae</taxon>
        <taxon>Streptophyta</taxon>
        <taxon>Embryophyta</taxon>
        <taxon>Tracheophyta</taxon>
        <taxon>Spermatophyta</taxon>
        <taxon>Magnoliopsida</taxon>
        <taxon>eudicotyledons</taxon>
        <taxon>Gunneridae</taxon>
        <taxon>Pentapetalae</taxon>
        <taxon>rosids</taxon>
        <taxon>malvids</taxon>
        <taxon>Brassicales</taxon>
        <taxon>Brassicaceae</taxon>
        <taxon>Brassiceae</taxon>
        <taxon>Brassica</taxon>
    </lineage>
</organism>
<dbReference type="InterPro" id="IPR000916">
    <property type="entry name" value="Bet_v_I/MLP"/>
</dbReference>
<dbReference type="InterPro" id="IPR052006">
    <property type="entry name" value="MLP-like"/>
</dbReference>
<evidence type="ECO:0000313" key="3">
    <source>
        <dbReference type="EMBL" id="KAF3507069.1"/>
    </source>
</evidence>
<comment type="caution">
    <text evidence="3">The sequence shown here is derived from an EMBL/GenBank/DDBJ whole genome shotgun (WGS) entry which is preliminary data.</text>
</comment>
<evidence type="ECO:0000313" key="4">
    <source>
        <dbReference type="Proteomes" id="UP000712600"/>
    </source>
</evidence>
<dbReference type="Proteomes" id="UP000712600">
    <property type="component" value="Unassembled WGS sequence"/>
</dbReference>
<dbReference type="AlphaFoldDB" id="A0A8S9NU28"/>
<dbReference type="PANTHER" id="PTHR31338">
    <property type="entry name" value="POLYKETIDE CYCLASE/DEHYDRASE AND LIPID TRANSPORT SUPERFAMILY PROTEIN"/>
    <property type="match status" value="1"/>
</dbReference>
<gene>
    <name evidence="3" type="ORF">F2Q69_00008935</name>
</gene>
<evidence type="ECO:0000256" key="1">
    <source>
        <dbReference type="ARBA" id="ARBA00038242"/>
    </source>
</evidence>
<dbReference type="Pfam" id="PF00407">
    <property type="entry name" value="Bet_v_1"/>
    <property type="match status" value="1"/>
</dbReference>
<dbReference type="SMART" id="SM01037">
    <property type="entry name" value="Bet_v_1"/>
    <property type="match status" value="1"/>
</dbReference>
<comment type="similarity">
    <text evidence="1">Belongs to the MLP family.</text>
</comment>
<dbReference type="EMBL" id="QGKX02001521">
    <property type="protein sequence ID" value="KAF3507069.1"/>
    <property type="molecule type" value="Genomic_DNA"/>
</dbReference>
<dbReference type="GO" id="GO:0006952">
    <property type="term" value="P:defense response"/>
    <property type="evidence" value="ECO:0007669"/>
    <property type="project" value="InterPro"/>
</dbReference>